<dbReference type="SUPFAM" id="SSF53335">
    <property type="entry name" value="S-adenosyl-L-methionine-dependent methyltransferases"/>
    <property type="match status" value="1"/>
</dbReference>
<dbReference type="GO" id="GO:0032259">
    <property type="term" value="P:methylation"/>
    <property type="evidence" value="ECO:0007669"/>
    <property type="project" value="UniProtKB-KW"/>
</dbReference>
<dbReference type="STRING" id="370622.LA66_05010"/>
<dbReference type="InterPro" id="IPR029063">
    <property type="entry name" value="SAM-dependent_MTases_sf"/>
</dbReference>
<dbReference type="PANTHER" id="PTHR47739:SF1">
    <property type="entry name" value="TRNA1(VAL) (ADENINE(37)-N6)-METHYLTRANSFERASE"/>
    <property type="match status" value="1"/>
</dbReference>
<feature type="domain" description="Methyltransferase small" evidence="3">
    <location>
        <begin position="39"/>
        <end position="137"/>
    </location>
</feature>
<dbReference type="PANTHER" id="PTHR47739">
    <property type="entry name" value="TRNA1(VAL) (ADENINE(37)-N6)-METHYLTRANSFERASE"/>
    <property type="match status" value="1"/>
</dbReference>
<gene>
    <name evidence="4" type="ORF">LA66_05010</name>
</gene>
<dbReference type="GO" id="GO:0008757">
    <property type="term" value="F:S-adenosylmethionine-dependent methyltransferase activity"/>
    <property type="evidence" value="ECO:0007669"/>
    <property type="project" value="UniProtKB-ARBA"/>
</dbReference>
<protein>
    <recommendedName>
        <fullName evidence="3">Methyltransferase small domain-containing protein</fullName>
    </recommendedName>
</protein>
<keyword evidence="2" id="KW-0949">S-adenosyl-L-methionine</keyword>
<evidence type="ECO:0000313" key="4">
    <source>
        <dbReference type="EMBL" id="KHJ55978.1"/>
    </source>
</evidence>
<evidence type="ECO:0000313" key="5">
    <source>
        <dbReference type="Proteomes" id="UP000030826"/>
    </source>
</evidence>
<evidence type="ECO:0000259" key="3">
    <source>
        <dbReference type="Pfam" id="PF05175"/>
    </source>
</evidence>
<accession>A0A0B1Q544</accession>
<keyword evidence="1" id="KW-0808">Transferase</keyword>
<name>A0A0B1Q544_9HYPH</name>
<proteinExistence type="predicted"/>
<organism evidence="4 5">
    <name type="scientific">Aureimonas altamirensis</name>
    <dbReference type="NCBI Taxonomy" id="370622"/>
    <lineage>
        <taxon>Bacteria</taxon>
        <taxon>Pseudomonadati</taxon>
        <taxon>Pseudomonadota</taxon>
        <taxon>Alphaproteobacteria</taxon>
        <taxon>Hyphomicrobiales</taxon>
        <taxon>Aurantimonadaceae</taxon>
        <taxon>Aureimonas</taxon>
    </lineage>
</organism>
<dbReference type="GO" id="GO:0003676">
    <property type="term" value="F:nucleic acid binding"/>
    <property type="evidence" value="ECO:0007669"/>
    <property type="project" value="InterPro"/>
</dbReference>
<dbReference type="Gene3D" id="3.40.50.150">
    <property type="entry name" value="Vaccinia Virus protein VP39"/>
    <property type="match status" value="1"/>
</dbReference>
<dbReference type="PROSITE" id="PS00092">
    <property type="entry name" value="N6_MTASE"/>
    <property type="match status" value="1"/>
</dbReference>
<dbReference type="InterPro" id="IPR050210">
    <property type="entry name" value="tRNA_Adenine-N(6)_MTase"/>
</dbReference>
<dbReference type="Pfam" id="PF05175">
    <property type="entry name" value="MTS"/>
    <property type="match status" value="1"/>
</dbReference>
<dbReference type="InterPro" id="IPR002052">
    <property type="entry name" value="DNA_methylase_N6_adenine_CS"/>
</dbReference>
<dbReference type="AlphaFoldDB" id="A0A0B1Q544"/>
<dbReference type="OrthoDB" id="5489421at2"/>
<sequence length="258" mass="26389">MSCPEPSLTQDAFWRGAFHLVQPRKGAYRSGLDALLVASGVASEASGYALDMGAGAGAIGFAAASRAPALRVVLAEKTAEMAACARAGLALGDNSGLAGRVSIVEADLLAPRAAREAAGLADGSFDHVLSNPPFYPHGHRASPAPLRREALSMPDDAFLARWLHVASALSRHGACFLCIVAPACLPVLLSAMDGRFGAVGLLPVHARAGRPATRLLVGARRGSRAPLRVLPSLILADADGGPTAQAESLAGGTLHLDL</sequence>
<dbReference type="Proteomes" id="UP000030826">
    <property type="component" value="Unassembled WGS sequence"/>
</dbReference>
<dbReference type="GO" id="GO:0008170">
    <property type="term" value="F:N-methyltransferase activity"/>
    <property type="evidence" value="ECO:0007669"/>
    <property type="project" value="UniProtKB-ARBA"/>
</dbReference>
<dbReference type="InterPro" id="IPR007848">
    <property type="entry name" value="Small_mtfrase_dom"/>
</dbReference>
<dbReference type="EMBL" id="JRFJ01000001">
    <property type="protein sequence ID" value="KHJ55978.1"/>
    <property type="molecule type" value="Genomic_DNA"/>
</dbReference>
<keyword evidence="1" id="KW-0489">Methyltransferase</keyword>
<evidence type="ECO:0000256" key="2">
    <source>
        <dbReference type="ARBA" id="ARBA00022691"/>
    </source>
</evidence>
<comment type="caution">
    <text evidence="4">The sequence shown here is derived from an EMBL/GenBank/DDBJ whole genome shotgun (WGS) entry which is preliminary data.</text>
</comment>
<reference evidence="4 5" key="1">
    <citation type="submission" date="2014-09" db="EMBL/GenBank/DDBJ databases">
        <title>Isolation and characterization of Aurantimonas altamirensis ON-56566 from clinical sample following a dog bite.</title>
        <authorList>
            <person name="Eshaghi A."/>
            <person name="Li A."/>
            <person name="Shahinas D."/>
            <person name="Bahn P."/>
            <person name="Kus J.V."/>
            <person name="Patel S.N."/>
        </authorList>
    </citation>
    <scope>NUCLEOTIDE SEQUENCE [LARGE SCALE GENOMIC DNA]</scope>
    <source>
        <strain evidence="4 5">ON-56566</strain>
    </source>
</reference>
<evidence type="ECO:0000256" key="1">
    <source>
        <dbReference type="ARBA" id="ARBA00022603"/>
    </source>
</evidence>